<protein>
    <submittedName>
        <fullName evidence="2">Uncharacterized protein</fullName>
    </submittedName>
</protein>
<keyword evidence="1" id="KW-0812">Transmembrane</keyword>
<dbReference type="OMA" id="QFICARY"/>
<evidence type="ECO:0000256" key="1">
    <source>
        <dbReference type="SAM" id="Phobius"/>
    </source>
</evidence>
<dbReference type="AlphaFoldDB" id="A0A8S8ZQX5"/>
<keyword evidence="1" id="KW-0472">Membrane</keyword>
<name>A0A8S8ZQX5_SORMA</name>
<comment type="caution">
    <text evidence="2">The sequence shown here is derived from an EMBL/GenBank/DDBJ whole genome shotgun (WGS) entry which is preliminary data.</text>
</comment>
<dbReference type="Pfam" id="PF11927">
    <property type="entry name" value="HODM_asu-like"/>
    <property type="match status" value="1"/>
</dbReference>
<dbReference type="InterPro" id="IPR021848">
    <property type="entry name" value="HODM_asu-like"/>
</dbReference>
<dbReference type="EMBL" id="NMPR01000086">
    <property type="protein sequence ID" value="KAA8631101.1"/>
    <property type="molecule type" value="Genomic_DNA"/>
</dbReference>
<organism evidence="2 3">
    <name type="scientific">Sordaria macrospora</name>
    <dbReference type="NCBI Taxonomy" id="5147"/>
    <lineage>
        <taxon>Eukaryota</taxon>
        <taxon>Fungi</taxon>
        <taxon>Dikarya</taxon>
        <taxon>Ascomycota</taxon>
        <taxon>Pezizomycotina</taxon>
        <taxon>Sordariomycetes</taxon>
        <taxon>Sordariomycetidae</taxon>
        <taxon>Sordariales</taxon>
        <taxon>Sordariaceae</taxon>
        <taxon>Sordaria</taxon>
    </lineage>
</organism>
<gene>
    <name evidence="2" type="ORF">SMACR_08934</name>
</gene>
<sequence>MSLQLSKSDTMWSSKVSGVSTAYISLAGAIFSLILFTLQRFLTVQWKGRERAPSITIGNVNKEKQPKAKLDLPYLLQFPPSRRHVLATLPGFDNTDVQAIAPETLKSQALPTVTTPDFSKGDLYTPTGFSTQDIKNLGRFPDYAALSGVRDPNPVPENWDITKAKFRPYRPFRWGYHQHMALMKYDPDYWVELTSSYHTVMATRRSLLAQHGSRIFFQNPCAEHACRELMEMVLTFLCKRYPMHFSLSVDKTLFNNRLLNTTTNLLQTDPLQVLFDNVPEDYAVMMRNESDGLYYLRAAIVCSSVGWYAAQHRDASLKSIHTHVPDYESKMAFSMDRWFSKLPTESPVSRCSWGLEDWEAFHTSPDNSGNWTRSAFKGREDQLTVKDIKLRCDAQTLRRLPVSGSVVFNFKACFWELEELRNEKYVPQLLGKVLKEGKVNLIEYKCEEHVRQVAMGALEEWAEEQRQKGWVPKDWEVGTLSESPFFPGWEGKWKGE</sequence>
<evidence type="ECO:0000313" key="2">
    <source>
        <dbReference type="EMBL" id="KAA8631101.1"/>
    </source>
</evidence>
<reference evidence="2 3" key="1">
    <citation type="submission" date="2017-07" db="EMBL/GenBank/DDBJ databases">
        <title>Genome sequence of the Sordaria macrospora wild type strain R19027.</title>
        <authorList>
            <person name="Nowrousian M."/>
            <person name="Teichert I."/>
            <person name="Kueck U."/>
        </authorList>
    </citation>
    <scope>NUCLEOTIDE SEQUENCE [LARGE SCALE GENOMIC DNA]</scope>
    <source>
        <strain evidence="2 3">R19027</strain>
        <tissue evidence="2">Mycelium</tissue>
    </source>
</reference>
<dbReference type="VEuPathDB" id="FungiDB:SMAC_08934"/>
<feature type="transmembrane region" description="Helical" evidence="1">
    <location>
        <begin position="20"/>
        <end position="42"/>
    </location>
</feature>
<keyword evidence="1" id="KW-1133">Transmembrane helix</keyword>
<evidence type="ECO:0000313" key="3">
    <source>
        <dbReference type="Proteomes" id="UP000433876"/>
    </source>
</evidence>
<dbReference type="Proteomes" id="UP000433876">
    <property type="component" value="Unassembled WGS sequence"/>
</dbReference>
<accession>A0A8S8ZQX5</accession>
<proteinExistence type="predicted"/>